<gene>
    <name evidence="1" type="ORF">DI551_02625</name>
</gene>
<dbReference type="AlphaFoldDB" id="A0A2W5N3B5"/>
<accession>A0A2W5N3B5</accession>
<comment type="caution">
    <text evidence="1">The sequence shown here is derived from an EMBL/GenBank/DDBJ whole genome shotgun (WGS) entry which is preliminary data.</text>
</comment>
<reference evidence="1 2" key="1">
    <citation type="submission" date="2017-08" db="EMBL/GenBank/DDBJ databases">
        <title>Infants hospitalized years apart are colonized by the same room-sourced microbial strains.</title>
        <authorList>
            <person name="Brooks B."/>
            <person name="Olm M.R."/>
            <person name="Firek B.A."/>
            <person name="Baker R."/>
            <person name="Thomas B.C."/>
            <person name="Morowitz M.J."/>
            <person name="Banfield J.F."/>
        </authorList>
    </citation>
    <scope>NUCLEOTIDE SEQUENCE [LARGE SCALE GENOMIC DNA]</scope>
    <source>
        <strain evidence="1">S2_005_002_R2_29</strain>
    </source>
</reference>
<organism evidence="1 2">
    <name type="scientific">Micavibrio aeruginosavorus</name>
    <dbReference type="NCBI Taxonomy" id="349221"/>
    <lineage>
        <taxon>Bacteria</taxon>
        <taxon>Pseudomonadati</taxon>
        <taxon>Bdellovibrionota</taxon>
        <taxon>Bdellovibrionia</taxon>
        <taxon>Bdellovibrionales</taxon>
        <taxon>Pseudobdellovibrionaceae</taxon>
        <taxon>Micavibrio</taxon>
    </lineage>
</organism>
<proteinExistence type="predicted"/>
<dbReference type="Proteomes" id="UP000249417">
    <property type="component" value="Unassembled WGS sequence"/>
</dbReference>
<evidence type="ECO:0000313" key="1">
    <source>
        <dbReference type="EMBL" id="PZQ47876.1"/>
    </source>
</evidence>
<sequence>MEMRQPASVSAPPLTALFDKTRAVEQLTPAKSLSATPYTALQIQPQMQEPIIEKIKFLYEQEAGTIIPICRFGSQLEPPDVMLRPIVTAAVDDHNGLQIILMTIGGKDKGPDGIPYHAIWSYTPSEEGARLIADKDYKWPVKTLSKNMDIVTALRTAATTAEMRPYERVLTVTEKRAEELAFKALPHVQNHNSFFGADFDFLSLNIPLRILPLRDKPEYHSDPAAFDRDCIHPALYRVAPREDGSRHLNYVNW</sequence>
<name>A0A2W5N3B5_9BACT</name>
<dbReference type="EMBL" id="QFQB01000009">
    <property type="protein sequence ID" value="PZQ47876.1"/>
    <property type="molecule type" value="Genomic_DNA"/>
</dbReference>
<evidence type="ECO:0000313" key="2">
    <source>
        <dbReference type="Proteomes" id="UP000249417"/>
    </source>
</evidence>
<protein>
    <submittedName>
        <fullName evidence="1">Uncharacterized protein</fullName>
    </submittedName>
</protein>